<keyword evidence="3" id="KW-1185">Reference proteome</keyword>
<gene>
    <name evidence="2" type="ORF">fado_117</name>
</gene>
<dbReference type="InterPro" id="IPR011112">
    <property type="entry name" value="Rho-like_N"/>
</dbReference>
<accession>A0AAE9K6L1</accession>
<reference evidence="2 3" key="1">
    <citation type="submission" date="2022-01" db="EMBL/GenBank/DDBJ databases">
        <authorList>
            <person name="Stokar-Avihail A."/>
        </authorList>
    </citation>
    <scope>NUCLEOTIDE SEQUENCE [LARGE SCALE GENOMIC DNA]</scope>
</reference>
<dbReference type="Gene3D" id="1.10.720.10">
    <property type="match status" value="1"/>
</dbReference>
<organism evidence="2 3">
    <name type="scientific">Bacillus phage FADO</name>
    <dbReference type="NCBI Taxonomy" id="2917160"/>
    <lineage>
        <taxon>Viruses</taxon>
        <taxon>Duplodnaviria</taxon>
        <taxon>Heunggongvirae</taxon>
        <taxon>Uroviricota</taxon>
        <taxon>Caudoviricetes</taxon>
        <taxon>Heleneionescovirinae</taxon>
        <taxon>Zhangjivirus</taxon>
        <taxon>Zhangjivirus fado</taxon>
    </lineage>
</organism>
<dbReference type="InterPro" id="IPR036269">
    <property type="entry name" value="Rho_N_sf"/>
</dbReference>
<feature type="domain" description="Rho termination factor-like N-terminal" evidence="1">
    <location>
        <begin position="2"/>
        <end position="43"/>
    </location>
</feature>
<evidence type="ECO:0000259" key="1">
    <source>
        <dbReference type="SMART" id="SM00959"/>
    </source>
</evidence>
<protein>
    <recommendedName>
        <fullName evidence="1">Rho termination factor-like N-terminal domain-containing protein</fullName>
    </recommendedName>
</protein>
<name>A0AAE9K6L1_9CAUD</name>
<dbReference type="Proteomes" id="UP000831021">
    <property type="component" value="Segment"/>
</dbReference>
<evidence type="ECO:0000313" key="2">
    <source>
        <dbReference type="EMBL" id="UNY48832.1"/>
    </source>
</evidence>
<dbReference type="Pfam" id="PF07498">
    <property type="entry name" value="Rho_N"/>
    <property type="match status" value="1"/>
</dbReference>
<dbReference type="SMART" id="SM00959">
    <property type="entry name" value="Rho_N"/>
    <property type="match status" value="1"/>
</dbReference>
<proteinExistence type="predicted"/>
<dbReference type="GO" id="GO:0006353">
    <property type="term" value="P:DNA-templated transcription termination"/>
    <property type="evidence" value="ECO:0007669"/>
    <property type="project" value="InterPro"/>
</dbReference>
<dbReference type="EMBL" id="OM236516">
    <property type="protein sequence ID" value="UNY48832.1"/>
    <property type="molecule type" value="Genomic_DNA"/>
</dbReference>
<sequence length="73" mass="8724">MKLTEMTAKELYKLAQEKEIPNRSKMRKEDLLKALSKFVKVDQSEKAKEFIQKKKKKNNAYSFLNLKRNKLSF</sequence>
<dbReference type="SUPFAM" id="SSF68912">
    <property type="entry name" value="Rho N-terminal domain-like"/>
    <property type="match status" value="1"/>
</dbReference>
<evidence type="ECO:0000313" key="3">
    <source>
        <dbReference type="Proteomes" id="UP000831021"/>
    </source>
</evidence>